<comment type="caution">
    <text evidence="10">The sequence shown here is derived from an EMBL/GenBank/DDBJ whole genome shotgun (WGS) entry which is preliminary data.</text>
</comment>
<dbReference type="Gene3D" id="3.40.50.150">
    <property type="entry name" value="Vaccinia Virus protein VP39"/>
    <property type="match status" value="1"/>
</dbReference>
<reference evidence="10" key="1">
    <citation type="submission" date="2006-04" db="EMBL/GenBank/DDBJ databases">
        <authorList>
            <person name="Seshadri R."/>
            <person name="Federici B.A."/>
        </authorList>
    </citation>
    <scope>NUCLEOTIDE SEQUENCE [LARGE SCALE GENOMIC DNA]</scope>
</reference>
<dbReference type="Pfam" id="PF00398">
    <property type="entry name" value="RrnaAD"/>
    <property type="match status" value="1"/>
</dbReference>
<evidence type="ECO:0000256" key="2">
    <source>
        <dbReference type="ARBA" id="ARBA00022552"/>
    </source>
</evidence>
<keyword evidence="3 7" id="KW-0489">Methyltransferase</keyword>
<keyword evidence="5 7" id="KW-0949">S-adenosyl-L-methionine</keyword>
<reference evidence="10" key="2">
    <citation type="submission" date="2007-10" db="EMBL/GenBank/DDBJ databases">
        <authorList>
            <person name="Myers G.S."/>
        </authorList>
    </citation>
    <scope>NUCLEOTIDE SEQUENCE [LARGE SCALE GENOMIC DNA]</scope>
</reference>
<dbReference type="GO" id="GO:0052908">
    <property type="term" value="F:16S rRNA (adenine(1518)-N(6)/adenine(1519)-N(6))-dimethyltransferase activity"/>
    <property type="evidence" value="ECO:0007669"/>
    <property type="project" value="UniProtKB-EC"/>
</dbReference>
<evidence type="ECO:0000256" key="7">
    <source>
        <dbReference type="HAMAP-Rule" id="MF_00607"/>
    </source>
</evidence>
<feature type="binding site" evidence="7 8">
    <location>
        <position position="87"/>
    </location>
    <ligand>
        <name>S-adenosyl-L-methionine</name>
        <dbReference type="ChEBI" id="CHEBI:59789"/>
    </ligand>
</feature>
<dbReference type="EMBL" id="AAQJ02000001">
    <property type="protein sequence ID" value="EDP45727.1"/>
    <property type="molecule type" value="Genomic_DNA"/>
</dbReference>
<dbReference type="EC" id="2.1.1.182" evidence="7"/>
<dbReference type="InterPro" id="IPR020598">
    <property type="entry name" value="rRNA_Ade_methylase_Trfase_N"/>
</dbReference>
<accession>A8PL12</accession>
<dbReference type="STRING" id="59196.RICGR_0183"/>
<evidence type="ECO:0000256" key="5">
    <source>
        <dbReference type="ARBA" id="ARBA00022691"/>
    </source>
</evidence>
<dbReference type="PANTHER" id="PTHR11727:SF7">
    <property type="entry name" value="DIMETHYLADENOSINE TRANSFERASE-RELATED"/>
    <property type="match status" value="1"/>
</dbReference>
<evidence type="ECO:0000256" key="3">
    <source>
        <dbReference type="ARBA" id="ARBA00022603"/>
    </source>
</evidence>
<dbReference type="Proteomes" id="UP000054075">
    <property type="component" value="Unassembled WGS sequence"/>
</dbReference>
<feature type="binding site" evidence="7 8">
    <location>
        <position position="108"/>
    </location>
    <ligand>
        <name>S-adenosyl-L-methionine</name>
        <dbReference type="ChEBI" id="CHEBI:59789"/>
    </ligand>
</feature>
<evidence type="ECO:0000313" key="10">
    <source>
        <dbReference type="EMBL" id="EDP45727.1"/>
    </source>
</evidence>
<organism evidence="10 11">
    <name type="scientific">Rickettsiella grylli</name>
    <dbReference type="NCBI Taxonomy" id="59196"/>
    <lineage>
        <taxon>Bacteria</taxon>
        <taxon>Pseudomonadati</taxon>
        <taxon>Pseudomonadota</taxon>
        <taxon>Gammaproteobacteria</taxon>
        <taxon>Legionellales</taxon>
        <taxon>Coxiellaceae</taxon>
        <taxon>Rickettsiella</taxon>
    </lineage>
</organism>
<feature type="binding site" evidence="7 8">
    <location>
        <position position="16"/>
    </location>
    <ligand>
        <name>S-adenosyl-L-methionine</name>
        <dbReference type="ChEBI" id="CHEBI:59789"/>
    </ligand>
</feature>
<keyword evidence="2 7" id="KW-0698">rRNA processing</keyword>
<dbReference type="eggNOG" id="COG0030">
    <property type="taxonomic scope" value="Bacteria"/>
</dbReference>
<dbReference type="FunFam" id="3.40.50.150:FF:000023">
    <property type="entry name" value="Ribosomal RNA small subunit methyltransferase A"/>
    <property type="match status" value="1"/>
</dbReference>
<dbReference type="OrthoDB" id="9814755at2"/>
<feature type="domain" description="Ribosomal RNA adenine methylase transferase N-terminal" evidence="9">
    <location>
        <begin position="21"/>
        <end position="193"/>
    </location>
</feature>
<keyword evidence="6 7" id="KW-0694">RNA-binding</keyword>
<dbReference type="InterPro" id="IPR001737">
    <property type="entry name" value="KsgA/Erm"/>
</dbReference>
<dbReference type="InterPro" id="IPR023165">
    <property type="entry name" value="rRNA_Ade_diMease-like_C"/>
</dbReference>
<dbReference type="FunFam" id="1.10.8.100:FF:000001">
    <property type="entry name" value="Ribosomal RNA small subunit methyltransferase A"/>
    <property type="match status" value="1"/>
</dbReference>
<evidence type="ECO:0000256" key="4">
    <source>
        <dbReference type="ARBA" id="ARBA00022679"/>
    </source>
</evidence>
<dbReference type="PROSITE" id="PS51689">
    <property type="entry name" value="SAM_RNA_A_N6_MT"/>
    <property type="match status" value="1"/>
</dbReference>
<dbReference type="AlphaFoldDB" id="A8PL12"/>
<dbReference type="SUPFAM" id="SSF53335">
    <property type="entry name" value="S-adenosyl-L-methionine-dependent methyltransferases"/>
    <property type="match status" value="1"/>
</dbReference>
<comment type="similarity">
    <text evidence="7">Belongs to the class I-like SAM-binding methyltransferase superfamily. rRNA adenine N(6)-methyltransferase family. RsmA subfamily.</text>
</comment>
<keyword evidence="1 7" id="KW-0963">Cytoplasm</keyword>
<dbReference type="InterPro" id="IPR029063">
    <property type="entry name" value="SAM-dependent_MTases_sf"/>
</dbReference>
<dbReference type="SMART" id="SM00650">
    <property type="entry name" value="rADc"/>
    <property type="match status" value="1"/>
</dbReference>
<proteinExistence type="inferred from homology"/>
<feature type="binding site" evidence="7 8">
    <location>
        <position position="14"/>
    </location>
    <ligand>
        <name>S-adenosyl-L-methionine</name>
        <dbReference type="ChEBI" id="CHEBI:59789"/>
    </ligand>
</feature>
<keyword evidence="4 7" id="KW-0808">Transferase</keyword>
<evidence type="ECO:0000259" key="9">
    <source>
        <dbReference type="SMART" id="SM00650"/>
    </source>
</evidence>
<feature type="binding site" evidence="7 8">
    <location>
        <position position="41"/>
    </location>
    <ligand>
        <name>S-adenosyl-L-methionine</name>
        <dbReference type="ChEBI" id="CHEBI:59789"/>
    </ligand>
</feature>
<name>A8PL12_9COXI</name>
<evidence type="ECO:0000256" key="8">
    <source>
        <dbReference type="PROSITE-ProRule" id="PRU01026"/>
    </source>
</evidence>
<dbReference type="GO" id="GO:0005829">
    <property type="term" value="C:cytosol"/>
    <property type="evidence" value="ECO:0007669"/>
    <property type="project" value="TreeGrafter"/>
</dbReference>
<protein>
    <recommendedName>
        <fullName evidence="7">Ribosomal RNA small subunit methyltransferase A</fullName>
        <ecNumber evidence="7">2.1.1.182</ecNumber>
    </recommendedName>
    <alternativeName>
        <fullName evidence="7">16S rRNA (adenine(1518)-N(6)/adenine(1519)-N(6))-dimethyltransferase</fullName>
    </alternativeName>
    <alternativeName>
        <fullName evidence="7">16S rRNA dimethyladenosine transferase</fullName>
    </alternativeName>
    <alternativeName>
        <fullName evidence="7">16S rRNA dimethylase</fullName>
    </alternativeName>
    <alternativeName>
        <fullName evidence="7">S-adenosylmethionine-6-N', N'-adenosyl(rRNA) dimethyltransferase</fullName>
    </alternativeName>
</protein>
<feature type="binding site" evidence="7 8">
    <location>
        <position position="62"/>
    </location>
    <ligand>
        <name>S-adenosyl-L-methionine</name>
        <dbReference type="ChEBI" id="CHEBI:59789"/>
    </ligand>
</feature>
<dbReference type="RefSeq" id="WP_006034715.1">
    <property type="nucleotide sequence ID" value="NZ_AAQJ02000001.1"/>
</dbReference>
<evidence type="ECO:0000313" key="11">
    <source>
        <dbReference type="Proteomes" id="UP000054075"/>
    </source>
</evidence>
<keyword evidence="11" id="KW-1185">Reference proteome</keyword>
<dbReference type="HAMAP" id="MF_00607">
    <property type="entry name" value="16SrRNA_methyltr_A"/>
    <property type="match status" value="1"/>
</dbReference>
<dbReference type="NCBIfam" id="TIGR00755">
    <property type="entry name" value="ksgA"/>
    <property type="match status" value="1"/>
</dbReference>
<dbReference type="InterPro" id="IPR020596">
    <property type="entry name" value="rRNA_Ade_Mease_Trfase_CS"/>
</dbReference>
<dbReference type="PANTHER" id="PTHR11727">
    <property type="entry name" value="DIMETHYLADENOSINE TRANSFERASE"/>
    <property type="match status" value="1"/>
</dbReference>
<sequence>MSLSFKTRKRFGQHFLHERTIIDKIIHAIAPKKTDSMIEIGPGLGALTEQLVPLVHYLIAIELDKNLIPLLEEKCVGLGEFMILQGDVLNVDFRTLTKIKCRWRVVGNLPYNISTPLLFHCINHVSNIQDMHFMLQKEVADRINAQPGQSSYGRLSVMIQYYCQVEKLFNVKPGAFRPPPKVDSAVIRLIPYRKLPHKAKSSLLFAEIVKNAFNHRRKMLRNNLSYCLQEHDFEQLGIRSSVRPEQLAVNDYVKLANFVIIKNELEKNN</sequence>
<comment type="subcellular location">
    <subcellularLocation>
        <location evidence="7">Cytoplasm</location>
    </subcellularLocation>
</comment>
<evidence type="ECO:0000256" key="1">
    <source>
        <dbReference type="ARBA" id="ARBA00022490"/>
    </source>
</evidence>
<evidence type="ECO:0000256" key="6">
    <source>
        <dbReference type="ARBA" id="ARBA00022884"/>
    </source>
</evidence>
<dbReference type="GO" id="GO:0003723">
    <property type="term" value="F:RNA binding"/>
    <property type="evidence" value="ECO:0007669"/>
    <property type="project" value="UniProtKB-UniRule"/>
</dbReference>
<dbReference type="Gene3D" id="1.10.8.100">
    <property type="entry name" value="Ribosomal RNA adenine dimethylase-like, domain 2"/>
    <property type="match status" value="1"/>
</dbReference>
<dbReference type="InterPro" id="IPR011530">
    <property type="entry name" value="rRNA_adenine_dimethylase"/>
</dbReference>
<dbReference type="PROSITE" id="PS01131">
    <property type="entry name" value="RRNA_A_DIMETH"/>
    <property type="match status" value="1"/>
</dbReference>
<gene>
    <name evidence="7" type="primary">rsmA</name>
    <name evidence="7 10" type="synonym">ksgA</name>
    <name evidence="10" type="ORF">RICGR_0183</name>
</gene>
<comment type="catalytic activity">
    <reaction evidence="7">
        <text>adenosine(1518)/adenosine(1519) in 16S rRNA + 4 S-adenosyl-L-methionine = N(6)-dimethyladenosine(1518)/N(6)-dimethyladenosine(1519) in 16S rRNA + 4 S-adenosyl-L-homocysteine + 4 H(+)</text>
        <dbReference type="Rhea" id="RHEA:19609"/>
        <dbReference type="Rhea" id="RHEA-COMP:10232"/>
        <dbReference type="Rhea" id="RHEA-COMP:10233"/>
        <dbReference type="ChEBI" id="CHEBI:15378"/>
        <dbReference type="ChEBI" id="CHEBI:57856"/>
        <dbReference type="ChEBI" id="CHEBI:59789"/>
        <dbReference type="ChEBI" id="CHEBI:74411"/>
        <dbReference type="ChEBI" id="CHEBI:74493"/>
        <dbReference type="EC" id="2.1.1.182"/>
    </reaction>
</comment>
<comment type="function">
    <text evidence="7">Specifically dimethylates two adjacent adenosines (A1518 and A1519) in the loop of a conserved hairpin near the 3'-end of 16S rRNA in the 30S particle. May play a critical role in biogenesis of 30S subunits.</text>
</comment>